<dbReference type="SUPFAM" id="SSF88659">
    <property type="entry name" value="Sigma3 and sigma4 domains of RNA polymerase sigma factors"/>
    <property type="match status" value="1"/>
</dbReference>
<evidence type="ECO:0008006" key="10">
    <source>
        <dbReference type="Google" id="ProtNLM"/>
    </source>
</evidence>
<evidence type="ECO:0000313" key="8">
    <source>
        <dbReference type="EMBL" id="GAA0582738.1"/>
    </source>
</evidence>
<organism evidence="8 9">
    <name type="scientific">Rhizomicrobium electricum</name>
    <dbReference type="NCBI Taxonomy" id="480070"/>
    <lineage>
        <taxon>Bacteria</taxon>
        <taxon>Pseudomonadati</taxon>
        <taxon>Pseudomonadota</taxon>
        <taxon>Alphaproteobacteria</taxon>
        <taxon>Micropepsales</taxon>
        <taxon>Micropepsaceae</taxon>
        <taxon>Rhizomicrobium</taxon>
    </lineage>
</organism>
<proteinExistence type="inferred from homology"/>
<dbReference type="Pfam" id="PF04542">
    <property type="entry name" value="Sigma70_r2"/>
    <property type="match status" value="1"/>
</dbReference>
<protein>
    <recommendedName>
        <fullName evidence="10">Sigma-70 family RNA polymerase sigma factor</fullName>
    </recommendedName>
</protein>
<comment type="similarity">
    <text evidence="1">Belongs to the sigma-70 factor family. ECF subfamily.</text>
</comment>
<evidence type="ECO:0000259" key="7">
    <source>
        <dbReference type="Pfam" id="PF08281"/>
    </source>
</evidence>
<dbReference type="InterPro" id="IPR013324">
    <property type="entry name" value="RNA_pol_sigma_r3/r4-like"/>
</dbReference>
<dbReference type="InterPro" id="IPR013249">
    <property type="entry name" value="RNA_pol_sigma70_r4_t2"/>
</dbReference>
<keyword evidence="9" id="KW-1185">Reference proteome</keyword>
<comment type="caution">
    <text evidence="8">The sequence shown here is derived from an EMBL/GenBank/DDBJ whole genome shotgun (WGS) entry which is preliminary data.</text>
</comment>
<dbReference type="NCBIfam" id="TIGR02937">
    <property type="entry name" value="sigma70-ECF"/>
    <property type="match status" value="1"/>
</dbReference>
<keyword evidence="4" id="KW-0804">Transcription</keyword>
<evidence type="ECO:0000259" key="6">
    <source>
        <dbReference type="Pfam" id="PF04542"/>
    </source>
</evidence>
<dbReference type="InterPro" id="IPR007627">
    <property type="entry name" value="RNA_pol_sigma70_r2"/>
</dbReference>
<evidence type="ECO:0000256" key="1">
    <source>
        <dbReference type="ARBA" id="ARBA00010641"/>
    </source>
</evidence>
<dbReference type="EMBL" id="BAAADD010000009">
    <property type="protein sequence ID" value="GAA0582738.1"/>
    <property type="molecule type" value="Genomic_DNA"/>
</dbReference>
<dbReference type="SUPFAM" id="SSF88946">
    <property type="entry name" value="Sigma2 domain of RNA polymerase sigma factors"/>
    <property type="match status" value="1"/>
</dbReference>
<dbReference type="PANTHER" id="PTHR43133:SF63">
    <property type="entry name" value="RNA POLYMERASE SIGMA FACTOR FECI-RELATED"/>
    <property type="match status" value="1"/>
</dbReference>
<feature type="domain" description="RNA polymerase sigma factor 70 region 4 type 2" evidence="7">
    <location>
        <begin position="102"/>
        <end position="154"/>
    </location>
</feature>
<feature type="domain" description="RNA polymerase sigma-70 region 2" evidence="6">
    <location>
        <begin position="8"/>
        <end position="69"/>
    </location>
</feature>
<feature type="compositionally biased region" description="Basic and acidic residues" evidence="5">
    <location>
        <begin position="176"/>
        <end position="187"/>
    </location>
</feature>
<dbReference type="InterPro" id="IPR014284">
    <property type="entry name" value="RNA_pol_sigma-70_dom"/>
</dbReference>
<evidence type="ECO:0000256" key="3">
    <source>
        <dbReference type="ARBA" id="ARBA00023082"/>
    </source>
</evidence>
<dbReference type="Proteomes" id="UP001499951">
    <property type="component" value="Unassembled WGS sequence"/>
</dbReference>
<dbReference type="InterPro" id="IPR039425">
    <property type="entry name" value="RNA_pol_sigma-70-like"/>
</dbReference>
<evidence type="ECO:0000256" key="2">
    <source>
        <dbReference type="ARBA" id="ARBA00023015"/>
    </source>
</evidence>
<keyword evidence="3" id="KW-0731">Sigma factor</keyword>
<dbReference type="InterPro" id="IPR036388">
    <property type="entry name" value="WH-like_DNA-bd_sf"/>
</dbReference>
<sequence>MARNVLPHEALVRDRLKRLYVATLDVDDVIQEMYARILAAPSLESVRYPRQYAIQTARGIVIDHLRRSRVVSIDACENLEELDIEFPETSAEERLGFRGEIQEVAGALAQLPRTCRETLILRRVEGLSQRETAQRLGVTEKVIESQMARGVAMLVKVFGRGGKSRAHSSNNQVERVTSEDGSVKRRD</sequence>
<accession>A0ABP3QAT9</accession>
<dbReference type="RefSeq" id="WP_166935391.1">
    <property type="nucleotide sequence ID" value="NZ_BAAADD010000009.1"/>
</dbReference>
<feature type="region of interest" description="Disordered" evidence="5">
    <location>
        <begin position="162"/>
        <end position="187"/>
    </location>
</feature>
<dbReference type="InterPro" id="IPR013325">
    <property type="entry name" value="RNA_pol_sigma_r2"/>
</dbReference>
<dbReference type="Gene3D" id="1.10.1740.10">
    <property type="match status" value="1"/>
</dbReference>
<evidence type="ECO:0000313" key="9">
    <source>
        <dbReference type="Proteomes" id="UP001499951"/>
    </source>
</evidence>
<evidence type="ECO:0000256" key="4">
    <source>
        <dbReference type="ARBA" id="ARBA00023163"/>
    </source>
</evidence>
<dbReference type="Pfam" id="PF08281">
    <property type="entry name" value="Sigma70_r4_2"/>
    <property type="match status" value="1"/>
</dbReference>
<keyword evidence="2" id="KW-0805">Transcription regulation</keyword>
<dbReference type="PANTHER" id="PTHR43133">
    <property type="entry name" value="RNA POLYMERASE ECF-TYPE SIGMA FACTO"/>
    <property type="match status" value="1"/>
</dbReference>
<evidence type="ECO:0000256" key="5">
    <source>
        <dbReference type="SAM" id="MobiDB-lite"/>
    </source>
</evidence>
<gene>
    <name evidence="8" type="ORF">GCM10008942_34590</name>
</gene>
<dbReference type="Gene3D" id="1.10.10.10">
    <property type="entry name" value="Winged helix-like DNA-binding domain superfamily/Winged helix DNA-binding domain"/>
    <property type="match status" value="1"/>
</dbReference>
<name>A0ABP3QAT9_9PROT</name>
<reference evidence="9" key="1">
    <citation type="journal article" date="2019" name="Int. J. Syst. Evol. Microbiol.">
        <title>The Global Catalogue of Microorganisms (GCM) 10K type strain sequencing project: providing services to taxonomists for standard genome sequencing and annotation.</title>
        <authorList>
            <consortium name="The Broad Institute Genomics Platform"/>
            <consortium name="The Broad Institute Genome Sequencing Center for Infectious Disease"/>
            <person name="Wu L."/>
            <person name="Ma J."/>
        </authorList>
    </citation>
    <scope>NUCLEOTIDE SEQUENCE [LARGE SCALE GENOMIC DNA]</scope>
    <source>
        <strain evidence="9">JCM 15089</strain>
    </source>
</reference>